<sequence length="73" mass="8011">MKEVTEHSPVEMSQKHSPVPALSRYTAQMKLLRPSSSMEEVITVPGVMMRMMSRSTSPLARAGSSICSQMATL</sequence>
<name>A0A174LTD6_FLAPL</name>
<dbReference type="AlphaFoldDB" id="A0A174LTD6"/>
<organism evidence="1 2">
    <name type="scientific">Flavonifractor plautii</name>
    <name type="common">Fusobacterium plautii</name>
    <dbReference type="NCBI Taxonomy" id="292800"/>
    <lineage>
        <taxon>Bacteria</taxon>
        <taxon>Bacillati</taxon>
        <taxon>Bacillota</taxon>
        <taxon>Clostridia</taxon>
        <taxon>Eubacteriales</taxon>
        <taxon>Oscillospiraceae</taxon>
        <taxon>Flavonifractor</taxon>
    </lineage>
</organism>
<reference evidence="1 2" key="1">
    <citation type="submission" date="2015-09" db="EMBL/GenBank/DDBJ databases">
        <authorList>
            <consortium name="Pathogen Informatics"/>
        </authorList>
    </citation>
    <scope>NUCLEOTIDE SEQUENCE [LARGE SCALE GENOMIC DNA]</scope>
    <source>
        <strain evidence="1 2">2789STDY5608854</strain>
    </source>
</reference>
<evidence type="ECO:0000313" key="1">
    <source>
        <dbReference type="EMBL" id="CUP24970.1"/>
    </source>
</evidence>
<accession>A0A174LTD6</accession>
<gene>
    <name evidence="1" type="ORF">ERS852411_02888</name>
</gene>
<dbReference type="EMBL" id="CYZT01000296">
    <property type="protein sequence ID" value="CUP24970.1"/>
    <property type="molecule type" value="Genomic_DNA"/>
</dbReference>
<protein>
    <submittedName>
        <fullName evidence="1">Uncharacterized protein</fullName>
    </submittedName>
</protein>
<evidence type="ECO:0000313" key="2">
    <source>
        <dbReference type="Proteomes" id="UP000095746"/>
    </source>
</evidence>
<proteinExistence type="predicted"/>
<dbReference type="Proteomes" id="UP000095746">
    <property type="component" value="Unassembled WGS sequence"/>
</dbReference>